<comment type="catalytic activity">
    <reaction evidence="1">
        <text>RNA(n) + a ribonucleoside 5'-triphosphate = RNA(n+1) + diphosphate</text>
        <dbReference type="Rhea" id="RHEA:21248"/>
        <dbReference type="Rhea" id="RHEA-COMP:14527"/>
        <dbReference type="Rhea" id="RHEA-COMP:17342"/>
        <dbReference type="ChEBI" id="CHEBI:33019"/>
        <dbReference type="ChEBI" id="CHEBI:61557"/>
        <dbReference type="ChEBI" id="CHEBI:140395"/>
        <dbReference type="EC" id="2.7.7.48"/>
    </reaction>
</comment>
<evidence type="ECO:0000313" key="5">
    <source>
        <dbReference type="Proteomes" id="UP000326757"/>
    </source>
</evidence>
<evidence type="ECO:0000259" key="3">
    <source>
        <dbReference type="Pfam" id="PF25358"/>
    </source>
</evidence>
<dbReference type="InterPro" id="IPR007855">
    <property type="entry name" value="RDRP"/>
</dbReference>
<dbReference type="GO" id="GO:0003723">
    <property type="term" value="F:RNA binding"/>
    <property type="evidence" value="ECO:0007669"/>
    <property type="project" value="UniProtKB-KW"/>
</dbReference>
<dbReference type="PANTHER" id="PTHR23079:SF17">
    <property type="entry name" value="RNA-DEPENDENT RNA POLYMERASE"/>
    <property type="match status" value="1"/>
</dbReference>
<dbReference type="EC" id="2.7.7.48" evidence="1"/>
<keyword evidence="1" id="KW-0808">Transferase</keyword>
<reference evidence="4 5" key="1">
    <citation type="submission" date="2019-06" db="EMBL/GenBank/DDBJ databases">
        <title>Genome Sequence of the Brown Rot Fungal Pathogen Monilinia laxa.</title>
        <authorList>
            <person name="De Miccolis Angelini R.M."/>
            <person name="Landi L."/>
            <person name="Abate D."/>
            <person name="Pollastro S."/>
            <person name="Romanazzi G."/>
            <person name="Faretra F."/>
        </authorList>
    </citation>
    <scope>NUCLEOTIDE SEQUENCE [LARGE SCALE GENOMIC DNA]</scope>
    <source>
        <strain evidence="4 5">Mlax316</strain>
    </source>
</reference>
<feature type="domain" description="RDRP core" evidence="2">
    <location>
        <begin position="425"/>
        <end position="1023"/>
    </location>
</feature>
<dbReference type="InterPro" id="IPR057596">
    <property type="entry name" value="RDRP_core"/>
</dbReference>
<protein>
    <recommendedName>
        <fullName evidence="1">RNA-dependent RNA polymerase</fullName>
        <ecNumber evidence="1">2.7.7.48</ecNumber>
    </recommendedName>
</protein>
<gene>
    <name evidence="4" type="ORF">EYC80_004680</name>
</gene>
<dbReference type="PANTHER" id="PTHR23079">
    <property type="entry name" value="RNA-DEPENDENT RNA POLYMERASE"/>
    <property type="match status" value="1"/>
</dbReference>
<keyword evidence="1" id="KW-0694">RNA-binding</keyword>
<keyword evidence="1" id="KW-0548">Nucleotidyltransferase</keyword>
<dbReference type="Pfam" id="PF05183">
    <property type="entry name" value="RdRP"/>
    <property type="match status" value="1"/>
</dbReference>
<evidence type="ECO:0000256" key="1">
    <source>
        <dbReference type="RuleBase" id="RU363098"/>
    </source>
</evidence>
<comment type="similarity">
    <text evidence="1">Belongs to the RdRP family.</text>
</comment>
<comment type="caution">
    <text evidence="4">The sequence shown here is derived from an EMBL/GenBank/DDBJ whole genome shotgun (WGS) entry which is preliminary data.</text>
</comment>
<evidence type="ECO:0000259" key="2">
    <source>
        <dbReference type="Pfam" id="PF05183"/>
    </source>
</evidence>
<dbReference type="Pfam" id="PF25358">
    <property type="entry name" value="PH_fung_RdRP"/>
    <property type="match status" value="1"/>
</dbReference>
<organism evidence="4 5">
    <name type="scientific">Monilinia laxa</name>
    <name type="common">Brown rot fungus</name>
    <name type="synonym">Sclerotinia laxa</name>
    <dbReference type="NCBI Taxonomy" id="61186"/>
    <lineage>
        <taxon>Eukaryota</taxon>
        <taxon>Fungi</taxon>
        <taxon>Dikarya</taxon>
        <taxon>Ascomycota</taxon>
        <taxon>Pezizomycotina</taxon>
        <taxon>Leotiomycetes</taxon>
        <taxon>Helotiales</taxon>
        <taxon>Sclerotiniaceae</taxon>
        <taxon>Monilinia</taxon>
    </lineage>
</organism>
<feature type="domain" description="RdRP-like PH" evidence="3">
    <location>
        <begin position="125"/>
        <end position="298"/>
    </location>
</feature>
<dbReference type="OrthoDB" id="6513042at2759"/>
<evidence type="ECO:0000313" key="4">
    <source>
        <dbReference type="EMBL" id="KAB8303233.1"/>
    </source>
</evidence>
<dbReference type="GO" id="GO:0030422">
    <property type="term" value="P:siRNA processing"/>
    <property type="evidence" value="ECO:0007669"/>
    <property type="project" value="TreeGrafter"/>
</dbReference>
<keyword evidence="1" id="KW-0696">RNA-directed RNA polymerase</keyword>
<sequence length="1202" mass="136849">MEVHITNVPVQTGDHDLRKFLKPHIDALAIRDFHCYTARTKDFGKITFRTTLDGEKFLRRFGERRPNRPRRSLAPPPRLVFHSKPIYCEKSKYSADPYLLRCLEREEKERVEKSILQQGPPTANTTFECTSVMCGTWNYVAGDLVFMPEVRWENNVTAHFGERAMILILDNGLRMVIRYDTIELLTTDDGQYSAITATLFQSPHFFRDPPESDILAEITNMFANVNLGHLVRNRQKRSRITSFDEKHREIAGSSLVYRCALKVTGGFSREIEQKLEILRNARGVPSMIHHSVAVIEPRESHSSGLRRLHEALKSFNNTLPFPLTFQVQRLAQNGYLSPLQIIDLLPSFVSMYKRSTLPVCVAAMRRLFHQLPFHGPGVKSEAFDKNTIIELLLENEKHATQEALYAGGFGGTASDNTALIHRVTITPTGIYLDGPETESNNRILRKYAGSHGYFVRVNFCDEDGGRIQYASNVSNEEIFDGVFKNILRNGFSIANQKYEYLGSSHSSLRTQSCWFVAPFFNERGYHDALHIIHDIGNFASIRSPAKCAARIGQAFSDTPNAIRLDKTVIVEKIPDVERNGRCFSDGVGTMSESLMHKIWDKLPNRNLVKPTCFQIRYRGAKGMISLDTRLPGDYLSLRESMIKFEGSVSDDLEICDGAYKPLPMYLNRQFIKILEDLGVEPGYFMKLQAKEVSRLRAITANAYNASTFLQRKRVGDVVLLPYLIEHCSDLDLDFRNDIFLRDVLEMAVLIELRTLKHKARIPVEKGYHLYGIMDETGILEEGEVYCCWIEDGKRTTLVRSEVVITRAPALHPGDIQLVNAVDVSSNSPLKNLYNCICFSQKGARDLPSQLSGGDLDGDLYYVMFDPDMKLKKTVTPADYPRSSPVDIYRPVSQQDMSDFFLTFMKTDQLGVISNRHQVYADQNEEGTQCRQCLKLAELCSTAVDYSKTGIPADINNSSVPKSTLWRPDFMAPGPHIKISNRPTDRIEFATEYAPLEAMGEEDEVSNIKYYESQKVCGMLYRAIDERQVFQDVKNLNMLANGSPDVIQHVWEFVKSRSRGIIWQHLREKALGIQEMYNNNMLDIMHQYSEHPTRPISEREVFVGNILGKVGSVSKRQRELCTSMKEKYDDTAAFIIDCIIKDEDEYSEEALEQSIACFAVSLDERNPQSTRDQPLKSFRYLAAGVCLREMERVPGLLPNSWQG</sequence>
<keyword evidence="5" id="KW-1185">Reference proteome</keyword>
<dbReference type="GO" id="GO:0031380">
    <property type="term" value="C:nuclear RNA-directed RNA polymerase complex"/>
    <property type="evidence" value="ECO:0007669"/>
    <property type="project" value="TreeGrafter"/>
</dbReference>
<name>A0A5N6KHH2_MONLA</name>
<proteinExistence type="inferred from homology"/>
<dbReference type="AlphaFoldDB" id="A0A5N6KHH2"/>
<dbReference type="InterPro" id="IPR057503">
    <property type="entry name" value="PH_RdRP"/>
</dbReference>
<dbReference type="EMBL" id="VIGI01000002">
    <property type="protein sequence ID" value="KAB8303233.1"/>
    <property type="molecule type" value="Genomic_DNA"/>
</dbReference>
<dbReference type="GO" id="GO:0003968">
    <property type="term" value="F:RNA-directed RNA polymerase activity"/>
    <property type="evidence" value="ECO:0007669"/>
    <property type="project" value="UniProtKB-KW"/>
</dbReference>
<accession>A0A5N6KHH2</accession>
<dbReference type="Proteomes" id="UP000326757">
    <property type="component" value="Unassembled WGS sequence"/>
</dbReference>